<dbReference type="RefSeq" id="WP_218443582.1">
    <property type="nucleotide sequence ID" value="NZ_JAGSPA010000001.1"/>
</dbReference>
<reference evidence="2 3" key="1">
    <citation type="submission" date="2021-04" db="EMBL/GenBank/DDBJ databases">
        <authorList>
            <person name="Pira H."/>
            <person name="Risdian C."/>
            <person name="Wink J."/>
        </authorList>
    </citation>
    <scope>NUCLEOTIDE SEQUENCE [LARGE SCALE GENOMIC DNA]</scope>
    <source>
        <strain evidence="2 3">WHA3</strain>
    </source>
</reference>
<evidence type="ECO:0000313" key="2">
    <source>
        <dbReference type="EMBL" id="MBV7255300.1"/>
    </source>
</evidence>
<evidence type="ECO:0000256" key="1">
    <source>
        <dbReference type="SAM" id="SignalP"/>
    </source>
</evidence>
<comment type="caution">
    <text evidence="2">The sequence shown here is derived from an EMBL/GenBank/DDBJ whole genome shotgun (WGS) entry which is preliminary data.</text>
</comment>
<proteinExistence type="predicted"/>
<dbReference type="EMBL" id="JAGSPA010000001">
    <property type="protein sequence ID" value="MBV7255300.1"/>
    <property type="molecule type" value="Genomic_DNA"/>
</dbReference>
<protein>
    <submittedName>
        <fullName evidence="2">M55 family metallopeptidase</fullName>
    </submittedName>
</protein>
<accession>A0ABS6SAR4</accession>
<keyword evidence="3" id="KW-1185">Reference proteome</keyword>
<name>A0ABS6SAR4_9SPHN</name>
<sequence>MAWIVSRYTCLIAVLGCFACAVPKSDPWIVEANRATGDGDIRILLLHDMEGLSGQTNPLTFRYGTKEYAQGQERLIADVNAVVAGLFDGGADVVDIADAHGSGNPQPDLLLDRLDPRARHIMLDHPFNPYTEFARPGAYDGVAVVGMHAKSGSGGFAAHTWSIGIRIHVGDRSLTEAELVALSFGDVGIPLIFASGDDRLARDIAHLDWVEYVTTKHSNNAWSARALPLDGVERDLRQSAAEAVRNRLQAKVIKLDWPVDAKIEAVSPSDLSFLNVLQGVGYQDGGISFDAENPDDFFDHTTKIIGLANIGLNRHAVQATQQLSPLEQAMVNQGFRVSDVLWLNAESGILRKAAPTTRQQNYGGAQ</sequence>
<gene>
    <name evidence="2" type="ORF">KCG44_00730</name>
</gene>
<dbReference type="Pfam" id="PF04951">
    <property type="entry name" value="Peptidase_M55"/>
    <property type="match status" value="1"/>
</dbReference>
<feature type="chain" id="PRO_5045600416" evidence="1">
    <location>
        <begin position="22"/>
        <end position="366"/>
    </location>
</feature>
<feature type="signal peptide" evidence="1">
    <location>
        <begin position="1"/>
        <end position="21"/>
    </location>
</feature>
<keyword evidence="1" id="KW-0732">Signal</keyword>
<dbReference type="Proteomes" id="UP000722336">
    <property type="component" value="Unassembled WGS sequence"/>
</dbReference>
<organism evidence="2 3">
    <name type="scientific">Pacificimonas pallii</name>
    <dbReference type="NCBI Taxonomy" id="2827236"/>
    <lineage>
        <taxon>Bacteria</taxon>
        <taxon>Pseudomonadati</taxon>
        <taxon>Pseudomonadota</taxon>
        <taxon>Alphaproteobacteria</taxon>
        <taxon>Sphingomonadales</taxon>
        <taxon>Sphingosinicellaceae</taxon>
        <taxon>Pacificimonas</taxon>
    </lineage>
</organism>
<evidence type="ECO:0000313" key="3">
    <source>
        <dbReference type="Proteomes" id="UP000722336"/>
    </source>
</evidence>
<dbReference type="InterPro" id="IPR007035">
    <property type="entry name" value="Peptidase_M55"/>
</dbReference>